<dbReference type="Gene3D" id="3.40.640.10">
    <property type="entry name" value="Type I PLP-dependent aspartate aminotransferase-like (Major domain)"/>
    <property type="match status" value="1"/>
</dbReference>
<dbReference type="STRING" id="109264.A0A1F8A0T0"/>
<dbReference type="InterPro" id="IPR004838">
    <property type="entry name" value="NHTrfase_class1_PyrdxlP-BS"/>
</dbReference>
<comment type="similarity">
    <text evidence="1">Belongs to the class-I pyridoxal-phosphate-dependent aminotransferase family.</text>
</comment>
<evidence type="ECO:0000313" key="5">
    <source>
        <dbReference type="EMBL" id="OGM45321.1"/>
    </source>
</evidence>
<keyword evidence="2" id="KW-0663">Pyridoxal phosphate</keyword>
<dbReference type="SUPFAM" id="SSF53383">
    <property type="entry name" value="PLP-dependent transferases"/>
    <property type="match status" value="1"/>
</dbReference>
<dbReference type="PRINTS" id="PR00753">
    <property type="entry name" value="ACCSYNTHASE"/>
</dbReference>
<dbReference type="RefSeq" id="XP_022389038.1">
    <property type="nucleotide sequence ID" value="XM_022533534.1"/>
</dbReference>
<gene>
    <name evidence="5" type="ORF">ABOM_006405</name>
</gene>
<accession>A0A1F8A0T0</accession>
<dbReference type="PROSITE" id="PS00105">
    <property type="entry name" value="AA_TRANSFER_CLASS_1"/>
    <property type="match status" value="1"/>
</dbReference>
<organism evidence="5 6">
    <name type="scientific">Aspergillus bombycis</name>
    <dbReference type="NCBI Taxonomy" id="109264"/>
    <lineage>
        <taxon>Eukaryota</taxon>
        <taxon>Fungi</taxon>
        <taxon>Dikarya</taxon>
        <taxon>Ascomycota</taxon>
        <taxon>Pezizomycotina</taxon>
        <taxon>Eurotiomycetes</taxon>
        <taxon>Eurotiomycetidae</taxon>
        <taxon>Eurotiales</taxon>
        <taxon>Aspergillaceae</taxon>
        <taxon>Aspergillus</taxon>
    </lineage>
</organism>
<dbReference type="Pfam" id="PF00155">
    <property type="entry name" value="Aminotran_1_2"/>
    <property type="match status" value="1"/>
</dbReference>
<evidence type="ECO:0000313" key="6">
    <source>
        <dbReference type="Proteomes" id="UP000179179"/>
    </source>
</evidence>
<dbReference type="InterPro" id="IPR021833">
    <property type="entry name" value="DUF3425"/>
</dbReference>
<dbReference type="Proteomes" id="UP000179179">
    <property type="component" value="Unassembled WGS sequence"/>
</dbReference>
<dbReference type="GeneID" id="34449795"/>
<evidence type="ECO:0000259" key="4">
    <source>
        <dbReference type="Pfam" id="PF00155"/>
    </source>
</evidence>
<keyword evidence="6" id="KW-1185">Reference proteome</keyword>
<name>A0A1F8A0T0_9EURO</name>
<dbReference type="PANTHER" id="PTHR38116">
    <property type="entry name" value="CHROMOSOME 7, WHOLE GENOME SHOTGUN SEQUENCE"/>
    <property type="match status" value="1"/>
</dbReference>
<dbReference type="InterPro" id="IPR015424">
    <property type="entry name" value="PyrdxlP-dep_Trfase"/>
</dbReference>
<proteinExistence type="inferred from homology"/>
<evidence type="ECO:0000256" key="1">
    <source>
        <dbReference type="ARBA" id="ARBA00007441"/>
    </source>
</evidence>
<dbReference type="GO" id="GO:0030170">
    <property type="term" value="F:pyridoxal phosphate binding"/>
    <property type="evidence" value="ECO:0007669"/>
    <property type="project" value="InterPro"/>
</dbReference>
<dbReference type="OrthoDB" id="2245989at2759"/>
<dbReference type="CDD" id="cd14688">
    <property type="entry name" value="bZIP_YAP"/>
    <property type="match status" value="1"/>
</dbReference>
<comment type="caution">
    <text evidence="5">The sequence shown here is derived from an EMBL/GenBank/DDBJ whole genome shotgun (WGS) entry which is preliminary data.</text>
</comment>
<sequence>MAPRTATIPVAQMPQQAGVRGPQDDWTGIIDRKERRRLQNRINQRSYRLRQIRRHKVDQPPEESSGAMIASRPTNNGNDDKVLGEFQCKLGQLRIYSLMRDFETSALESYSKNSPNQDHLLSLPKFNIQRAIIDNTVAMGMTMEWMNDDDAVSIFNMQGPGISEALIPASLRPTIVQRRIPHHPWLDFFPFPNLRDNLIAVQDEIDDEELCHDLMAFWDTRNAGPMLLVWGPSWMPGSWEMTPAFVKKWGFLLGGCEELLQSSDCITGYEEAVLSASQCGVVVRGLILCNPHSPLGRCFPEEKIKELMNLCERYQIHFISDEIYALSTWENKETWDSPPMPFVSALAVPTDGVIDPGLVHVLLGMSKDFGANGLRIGYLISQHNCNLCTALQSVALCSYVSSISDHLAAEILENVDWVDGYISSNRC</sequence>
<feature type="domain" description="Aminotransferase class I/classII large" evidence="4">
    <location>
        <begin position="269"/>
        <end position="418"/>
    </location>
</feature>
<dbReference type="PANTHER" id="PTHR38116:SF1">
    <property type="entry name" value="BZIP DOMAIN-CONTAINING PROTEIN"/>
    <property type="match status" value="1"/>
</dbReference>
<dbReference type="GO" id="GO:0003824">
    <property type="term" value="F:catalytic activity"/>
    <property type="evidence" value="ECO:0007669"/>
    <property type="project" value="InterPro"/>
</dbReference>
<dbReference type="AlphaFoldDB" id="A0A1F8A0T0"/>
<dbReference type="InterPro" id="IPR015421">
    <property type="entry name" value="PyrdxlP-dep_Trfase_major"/>
</dbReference>
<dbReference type="InterPro" id="IPR004839">
    <property type="entry name" value="Aminotransferase_I/II_large"/>
</dbReference>
<dbReference type="EMBL" id="LYCR01000044">
    <property type="protein sequence ID" value="OGM45321.1"/>
    <property type="molecule type" value="Genomic_DNA"/>
</dbReference>
<evidence type="ECO:0000256" key="3">
    <source>
        <dbReference type="SAM" id="MobiDB-lite"/>
    </source>
</evidence>
<protein>
    <recommendedName>
        <fullName evidence="4">Aminotransferase class I/classII large domain-containing protein</fullName>
    </recommendedName>
</protein>
<feature type="region of interest" description="Disordered" evidence="3">
    <location>
        <begin position="53"/>
        <end position="80"/>
    </location>
</feature>
<reference evidence="5 6" key="1">
    <citation type="journal article" date="2016" name="Genome Biol. Evol.">
        <title>Draft genome sequence of an aflatoxigenic Aspergillus species, A. bombycis.</title>
        <authorList>
            <person name="Moore G.G."/>
            <person name="Mack B.M."/>
            <person name="Beltz S.B."/>
            <person name="Gilbert M.K."/>
        </authorList>
    </citation>
    <scope>NUCLEOTIDE SEQUENCE [LARGE SCALE GENOMIC DNA]</scope>
    <source>
        <strain evidence="6">NRRL 26010</strain>
    </source>
</reference>
<evidence type="ECO:0000256" key="2">
    <source>
        <dbReference type="ARBA" id="ARBA00022898"/>
    </source>
</evidence>
<dbReference type="Pfam" id="PF11905">
    <property type="entry name" value="DUF3425"/>
    <property type="match status" value="1"/>
</dbReference>